<dbReference type="InterPro" id="IPR029069">
    <property type="entry name" value="HotDog_dom_sf"/>
</dbReference>
<feature type="domain" description="Thioesterase" evidence="3">
    <location>
        <begin position="55"/>
        <end position="133"/>
    </location>
</feature>
<reference evidence="4 5" key="1">
    <citation type="submission" date="2023-11" db="EMBL/GenBank/DDBJ databases">
        <title>Actinomadura monticuli sp. nov., isolated from volcanic ash.</title>
        <authorList>
            <person name="Lee S.D."/>
            <person name="Yang H."/>
            <person name="Kim I.S."/>
        </authorList>
    </citation>
    <scope>NUCLEOTIDE SEQUENCE [LARGE SCALE GENOMIC DNA]</scope>
    <source>
        <strain evidence="4 5">DSM 45346</strain>
    </source>
</reference>
<dbReference type="Gene3D" id="3.10.129.10">
    <property type="entry name" value="Hotdog Thioesterase"/>
    <property type="match status" value="1"/>
</dbReference>
<protein>
    <submittedName>
        <fullName evidence="4">PaaI family thioesterase</fullName>
        <ecNumber evidence="4">3.1.2.-</ecNumber>
    </submittedName>
</protein>
<keyword evidence="5" id="KW-1185">Reference proteome</keyword>
<evidence type="ECO:0000313" key="5">
    <source>
        <dbReference type="Proteomes" id="UP001569904"/>
    </source>
</evidence>
<dbReference type="PANTHER" id="PTHR21660">
    <property type="entry name" value="THIOESTERASE SUPERFAMILY MEMBER-RELATED"/>
    <property type="match status" value="1"/>
</dbReference>
<sequence>MESTAGLEQLKELLAMGVEQGYGVGALLGITVESLEPGRVVCALTPRTDFGNPLGTVHGGIISTLLDSAMGCAVHTSLPEGASYTTLELKVNFVRAVPLEGGRLVCEGTTVHVGRKVATAEGRVTGADGKLVAHATTTCMVFQPDTGA</sequence>
<evidence type="ECO:0000256" key="1">
    <source>
        <dbReference type="ARBA" id="ARBA00008324"/>
    </source>
</evidence>
<dbReference type="CDD" id="cd03443">
    <property type="entry name" value="PaaI_thioesterase"/>
    <property type="match status" value="1"/>
</dbReference>
<accession>A0ABV4QX38</accession>
<gene>
    <name evidence="4" type="ORF">SM436_15765</name>
</gene>
<evidence type="ECO:0000259" key="3">
    <source>
        <dbReference type="Pfam" id="PF03061"/>
    </source>
</evidence>
<dbReference type="EC" id="3.1.2.-" evidence="4"/>
<evidence type="ECO:0000313" key="4">
    <source>
        <dbReference type="EMBL" id="MFA1555146.1"/>
    </source>
</evidence>
<organism evidence="4 5">
    <name type="scientific">Actinomadura chokoriensis</name>
    <dbReference type="NCBI Taxonomy" id="454156"/>
    <lineage>
        <taxon>Bacteria</taxon>
        <taxon>Bacillati</taxon>
        <taxon>Actinomycetota</taxon>
        <taxon>Actinomycetes</taxon>
        <taxon>Streptosporangiales</taxon>
        <taxon>Thermomonosporaceae</taxon>
        <taxon>Actinomadura</taxon>
    </lineage>
</organism>
<evidence type="ECO:0000256" key="2">
    <source>
        <dbReference type="ARBA" id="ARBA00022801"/>
    </source>
</evidence>
<dbReference type="Proteomes" id="UP001569904">
    <property type="component" value="Unassembled WGS sequence"/>
</dbReference>
<dbReference type="GO" id="GO:0016787">
    <property type="term" value="F:hydrolase activity"/>
    <property type="evidence" value="ECO:0007669"/>
    <property type="project" value="UniProtKB-KW"/>
</dbReference>
<dbReference type="SUPFAM" id="SSF54637">
    <property type="entry name" value="Thioesterase/thiol ester dehydrase-isomerase"/>
    <property type="match status" value="1"/>
</dbReference>
<dbReference type="NCBIfam" id="TIGR00369">
    <property type="entry name" value="unchar_dom_1"/>
    <property type="match status" value="1"/>
</dbReference>
<name>A0ABV4QX38_9ACTN</name>
<dbReference type="Pfam" id="PF03061">
    <property type="entry name" value="4HBT"/>
    <property type="match status" value="1"/>
</dbReference>
<comment type="caution">
    <text evidence="4">The sequence shown here is derived from an EMBL/GenBank/DDBJ whole genome shotgun (WGS) entry which is preliminary data.</text>
</comment>
<dbReference type="PANTHER" id="PTHR21660:SF1">
    <property type="entry name" value="ACYL-COENZYME A THIOESTERASE 13"/>
    <property type="match status" value="1"/>
</dbReference>
<dbReference type="InterPro" id="IPR006683">
    <property type="entry name" value="Thioestr_dom"/>
</dbReference>
<dbReference type="EMBL" id="JAXCEH010000009">
    <property type="protein sequence ID" value="MFA1555146.1"/>
    <property type="molecule type" value="Genomic_DNA"/>
</dbReference>
<dbReference type="InterPro" id="IPR039298">
    <property type="entry name" value="ACOT13"/>
</dbReference>
<comment type="similarity">
    <text evidence="1">Belongs to the thioesterase PaaI family.</text>
</comment>
<dbReference type="InterPro" id="IPR003736">
    <property type="entry name" value="PAAI_dom"/>
</dbReference>
<proteinExistence type="inferred from homology"/>
<keyword evidence="2 4" id="KW-0378">Hydrolase</keyword>
<dbReference type="RefSeq" id="WP_371941875.1">
    <property type="nucleotide sequence ID" value="NZ_JAXCEH010000009.1"/>
</dbReference>